<evidence type="ECO:0000256" key="1">
    <source>
        <dbReference type="SAM" id="MobiDB-lite"/>
    </source>
</evidence>
<protein>
    <recommendedName>
        <fullName evidence="2">ABC-type glycine betaine transport system substrate-binding domain-containing protein</fullName>
    </recommendedName>
</protein>
<dbReference type="Proteomes" id="UP000649617">
    <property type="component" value="Unassembled WGS sequence"/>
</dbReference>
<comment type="caution">
    <text evidence="3">The sequence shown here is derived from an EMBL/GenBank/DDBJ whole genome shotgun (WGS) entry which is preliminary data.</text>
</comment>
<dbReference type="OrthoDB" id="441728at2759"/>
<dbReference type="Pfam" id="PF04069">
    <property type="entry name" value="OpuAC"/>
    <property type="match status" value="1"/>
</dbReference>
<keyword evidence="4" id="KW-1185">Reference proteome</keyword>
<dbReference type="Gene3D" id="3.40.190.10">
    <property type="entry name" value="Periplasmic binding protein-like II"/>
    <property type="match status" value="1"/>
</dbReference>
<dbReference type="EMBL" id="CAJNIZ010025669">
    <property type="protein sequence ID" value="CAE7485650.1"/>
    <property type="molecule type" value="Genomic_DNA"/>
</dbReference>
<dbReference type="GO" id="GO:0043190">
    <property type="term" value="C:ATP-binding cassette (ABC) transporter complex"/>
    <property type="evidence" value="ECO:0007669"/>
    <property type="project" value="InterPro"/>
</dbReference>
<gene>
    <name evidence="3" type="ORF">SPIL2461_LOCUS12449</name>
</gene>
<feature type="domain" description="ABC-type glycine betaine transport system substrate-binding" evidence="2">
    <location>
        <begin position="280"/>
        <end position="373"/>
    </location>
</feature>
<proteinExistence type="predicted"/>
<evidence type="ECO:0000313" key="4">
    <source>
        <dbReference type="Proteomes" id="UP000649617"/>
    </source>
</evidence>
<name>A0A812SR22_SYMPI</name>
<feature type="region of interest" description="Disordered" evidence="1">
    <location>
        <begin position="404"/>
        <end position="441"/>
    </location>
</feature>
<evidence type="ECO:0000259" key="2">
    <source>
        <dbReference type="Pfam" id="PF04069"/>
    </source>
</evidence>
<dbReference type="SUPFAM" id="SSF53850">
    <property type="entry name" value="Periplasmic binding protein-like II"/>
    <property type="match status" value="1"/>
</dbReference>
<dbReference type="AlphaFoldDB" id="A0A812SR22"/>
<dbReference type="GO" id="GO:0022857">
    <property type="term" value="F:transmembrane transporter activity"/>
    <property type="evidence" value="ECO:0007669"/>
    <property type="project" value="InterPro"/>
</dbReference>
<reference evidence="3" key="1">
    <citation type="submission" date="2021-02" db="EMBL/GenBank/DDBJ databases">
        <authorList>
            <person name="Dougan E. K."/>
            <person name="Rhodes N."/>
            <person name="Thang M."/>
            <person name="Chan C."/>
        </authorList>
    </citation>
    <scope>NUCLEOTIDE SEQUENCE</scope>
</reference>
<organism evidence="3 4">
    <name type="scientific">Symbiodinium pilosum</name>
    <name type="common">Dinoflagellate</name>
    <dbReference type="NCBI Taxonomy" id="2952"/>
    <lineage>
        <taxon>Eukaryota</taxon>
        <taxon>Sar</taxon>
        <taxon>Alveolata</taxon>
        <taxon>Dinophyceae</taxon>
        <taxon>Suessiales</taxon>
        <taxon>Symbiodiniaceae</taxon>
        <taxon>Symbiodinium</taxon>
    </lineage>
</organism>
<evidence type="ECO:0000313" key="3">
    <source>
        <dbReference type="EMBL" id="CAE7485650.1"/>
    </source>
</evidence>
<sequence>MISIGVPTCFPDTLPVNQKRNLRQANGEIYPLGLWVNNYLAAQISSSVLRILIEERLGYNVTETGTGSGSDALYALMGCSNPTTVADRGCGQPITYHHINLENWFASDLAELQAQFPAMAPINAGSMGYVGQESVFIPKDVQRTALQEAGAMLDSYLGWNRSQPGLFFDSIASIDRSSVYPCNETSFYMDYPNELYVNITGDEDGIRRLSGNRIVAHCPDGYFWLAPACRDNASQCVPYFTGGSGWMLDEVMQKATSFNMPLALGVAKDWSQLPRRVTCAFYWWTPDQTFLDLDPVKITFPEYDSNARNLGDKRSSLEGNAISKLISQDLSVLAPSVEVLVRSFHLQVEDLNSMMMDVKTNGSHLDAACRWLKSNSSSWQSWLSYDEVEEVEDAGTTPYDEVEKVEDAGTTPSDEAEKVEDAGTTPSHEVEKVEDAGTTPYDEVEKVEDAGTTPLSFLNPFVGISVFVWHYMCTF</sequence>
<accession>A0A812SR22</accession>
<dbReference type="InterPro" id="IPR007210">
    <property type="entry name" value="ABC_Gly_betaine_transp_sub-bd"/>
</dbReference>